<dbReference type="Proteomes" id="UP000501063">
    <property type="component" value="Chromosome"/>
</dbReference>
<dbReference type="GeneID" id="300410896"/>
<feature type="signal peptide" evidence="2">
    <location>
        <begin position="1"/>
        <end position="30"/>
    </location>
</feature>
<proteinExistence type="predicted"/>
<dbReference type="KEGG" id="pnt:G5B91_05280"/>
<evidence type="ECO:0000256" key="2">
    <source>
        <dbReference type="SAM" id="SignalP"/>
    </source>
</evidence>
<dbReference type="PROSITE" id="PS51123">
    <property type="entry name" value="OMPA_2"/>
    <property type="match status" value="1"/>
</dbReference>
<dbReference type="RefSeq" id="WP_024765650.1">
    <property type="nucleotide sequence ID" value="NZ_CP049140.1"/>
</dbReference>
<evidence type="ECO:0000256" key="1">
    <source>
        <dbReference type="PROSITE-ProRule" id="PRU00473"/>
    </source>
</evidence>
<organism evidence="4 5">
    <name type="scientific">Pseudomonas nitroreducens</name>
    <dbReference type="NCBI Taxonomy" id="46680"/>
    <lineage>
        <taxon>Bacteria</taxon>
        <taxon>Pseudomonadati</taxon>
        <taxon>Pseudomonadota</taxon>
        <taxon>Gammaproteobacteria</taxon>
        <taxon>Pseudomonadales</taxon>
        <taxon>Pseudomonadaceae</taxon>
        <taxon>Pseudomonas</taxon>
    </lineage>
</organism>
<dbReference type="PANTHER" id="PTHR30329:SF21">
    <property type="entry name" value="LIPOPROTEIN YIAD-RELATED"/>
    <property type="match status" value="1"/>
</dbReference>
<name>A0A6G6IRV9_PSENT</name>
<dbReference type="EMBL" id="CP049140">
    <property type="protein sequence ID" value="QIE85707.1"/>
    <property type="molecule type" value="Genomic_DNA"/>
</dbReference>
<dbReference type="Pfam" id="PF00691">
    <property type="entry name" value="OmpA"/>
    <property type="match status" value="1"/>
</dbReference>
<reference evidence="4 5" key="1">
    <citation type="submission" date="2020-02" db="EMBL/GenBank/DDBJ databases">
        <title>Integrative conjugative elements (ICEs) and plasmids drive adaptation of Pseudomonas nitroreducens strain HBP1 to wastewater environment.</title>
        <authorList>
            <person name="Sentchilo V."/>
            <person name="Carraro N."/>
            <person name="Bertelli C."/>
            <person name="van der Meer J.R."/>
        </authorList>
    </citation>
    <scope>NUCLEOTIDE SEQUENCE [LARGE SCALE GENOMIC DNA]</scope>
    <source>
        <strain evidence="4 5">HBP1</strain>
    </source>
</reference>
<feature type="domain" description="OmpA-like" evidence="3">
    <location>
        <begin position="168"/>
        <end position="296"/>
    </location>
</feature>
<accession>A0A6G6IRV9</accession>
<protein>
    <submittedName>
        <fullName evidence="4">OmpA family protein</fullName>
    </submittedName>
</protein>
<dbReference type="InterPro" id="IPR050330">
    <property type="entry name" value="Bact_OuterMem_StrucFunc"/>
</dbReference>
<keyword evidence="2" id="KW-0732">Signal</keyword>
<dbReference type="GO" id="GO:0016020">
    <property type="term" value="C:membrane"/>
    <property type="evidence" value="ECO:0007669"/>
    <property type="project" value="UniProtKB-UniRule"/>
</dbReference>
<dbReference type="Gene3D" id="3.30.1330.60">
    <property type="entry name" value="OmpA-like domain"/>
    <property type="match status" value="1"/>
</dbReference>
<sequence>MVFSLFTPLHKGASLSALVVALGFASAALAQNDSIYGNTYSPVPNAVPEQAQVVLYRAIGEGREANHVYVDGELQSALMPGGFTVFCLAPGRHSLETYEGDAPLYAGKRNPNTYAEFTGGKSYFLKASASATSKVPSALVRSTAEQELQGLRQQTHILNRASAAVPCQTATKLSLRSDVLFNFGKSSYNDLTAQGHAELNKIAQQISSQTQSIESIEVVGHADPIGNARANQRLSLARAETVRRALLELGIQSDLVQASGRGSSEPVVQCDSGSRKQRIACNAPNRRVELVIRGARGDT</sequence>
<dbReference type="PANTHER" id="PTHR30329">
    <property type="entry name" value="STATOR ELEMENT OF FLAGELLAR MOTOR COMPLEX"/>
    <property type="match status" value="1"/>
</dbReference>
<gene>
    <name evidence="4" type="ORF">G5B91_05280</name>
</gene>
<dbReference type="InterPro" id="IPR006665">
    <property type="entry name" value="OmpA-like"/>
</dbReference>
<dbReference type="SUPFAM" id="SSF103088">
    <property type="entry name" value="OmpA-like"/>
    <property type="match status" value="1"/>
</dbReference>
<dbReference type="InterPro" id="IPR036737">
    <property type="entry name" value="OmpA-like_sf"/>
</dbReference>
<dbReference type="AlphaFoldDB" id="A0A6G6IRV9"/>
<keyword evidence="1" id="KW-0472">Membrane</keyword>
<dbReference type="CDD" id="cd07185">
    <property type="entry name" value="OmpA_C-like"/>
    <property type="match status" value="1"/>
</dbReference>
<evidence type="ECO:0000259" key="3">
    <source>
        <dbReference type="PROSITE" id="PS51123"/>
    </source>
</evidence>
<feature type="chain" id="PRO_5028810480" evidence="2">
    <location>
        <begin position="31"/>
        <end position="299"/>
    </location>
</feature>
<evidence type="ECO:0000313" key="4">
    <source>
        <dbReference type="EMBL" id="QIE85707.1"/>
    </source>
</evidence>
<evidence type="ECO:0000313" key="5">
    <source>
        <dbReference type="Proteomes" id="UP000501063"/>
    </source>
</evidence>